<dbReference type="RefSeq" id="WP_206723045.1">
    <property type="nucleotide sequence ID" value="NZ_CP071090.1"/>
</dbReference>
<dbReference type="SUPFAM" id="SSF52540">
    <property type="entry name" value="P-loop containing nucleoside triphosphate hydrolases"/>
    <property type="match status" value="1"/>
</dbReference>
<evidence type="ECO:0000313" key="2">
    <source>
        <dbReference type="EMBL" id="QSQ21467.1"/>
    </source>
</evidence>
<sequence length="1127" mass="128357">MSTAHSFNQADLLDLGATDARAGFRLHRFEAYNWGTFHQRVWHLGLGGDNGLLTGDIGSGKSTLVDGVVTLLVPPQKLAYNKAAGAESRERTLRSYVLGQYKSERGDGGHGAKPIFLRDGTSYSVLLGHFYNEGYEQHVTLAQVLWMREAEGQPARMYIVADGKLSISEHFAGFGADITALRKRLKGLKAEVHDTFPPYAAAFRRRFGIKDEQALDLFHQTVSMKAVGNLTDFVRQHMLQPRAVESRLAALIGHFDDLHRAHEAVLKAKKQMAQLEPLVRDCEKHEALAAELATLRRCREALRPWFAAQKAKLVEAQLAGWSTEREQARLEAGEWVEERRRQSTERDRLKQAIAANGGSRLETVKADLAQRRRQREARFQKAERYAQLATAAGLPAAADADIFLANTRAIQTLLAEREGEQAKTQAALTDVGVELRGLGKKHEEMKAELESLRRRRSNLPSRMLALRERMCAELGLDAEALPFAGELLQVREEERDWEGAIERVLHGFGTSLLVSDACYSKVAQWVERTHLDGRLVYYRVKEESSARVPQLQPNSLLRKLAIKPDSGMYRWLEAELARRFDYACCDTLEQFRRERQALTRSGQLKRGGEQHEKDDRFRLDDRSRYVLGWTNEQKRAALEAEARSLEARLNDVTARALELESRRKGLQGRRELLSQLAVFDAFRELDWKPVAADLQRLEEGLRELESASDVLHTLEGQLAKQERALERAEAKLKEVEKRQARLEVQEESARKALASYEKALQEATEESRACYPRVEALYAEVTGGATLETDASDERERQLREELQRRIDGEGRKMERGREAIIRAMQTYRADFPLETQEVDASLDAAAEYSAMLKALRTDDLPRFETRFKSLLTENTIREVVNFQGQLLRERQDIRERIDTINRSLRAIDYNAGRYIVLEASPSVDADVREFQAELRACTENTLSAPEDDAYSEKKFLEVKRIIERFRGREGSAEADARWTRRVTDVRNWFSFSASERWREDDREHEHYTDSGGKSGGQKEKLAYTVLAASLAYQFGLEWGETRSRSFRFVVIDEAFGRGSDESASYGLELFRRLNLQLLIVTPLQKIRVIEPYVSSVGFVHNEAGRSSKVRNLTIDAYRAEREARGH</sequence>
<evidence type="ECO:0000256" key="1">
    <source>
        <dbReference type="SAM" id="Coils"/>
    </source>
</evidence>
<dbReference type="Pfam" id="PF13558">
    <property type="entry name" value="SbcC_Walker_B"/>
    <property type="match status" value="1"/>
</dbReference>
<keyword evidence="1" id="KW-0175">Coiled coil</keyword>
<reference evidence="2 3" key="1">
    <citation type="submission" date="2021-02" db="EMBL/GenBank/DDBJ databases">
        <title>De Novo genome assembly of isolated myxobacteria.</title>
        <authorList>
            <person name="Stevens D.C."/>
        </authorList>
    </citation>
    <scope>NUCLEOTIDE SEQUENCE [LARGE SCALE GENOMIC DNA]</scope>
    <source>
        <strain evidence="3">SCPEA02</strain>
    </source>
</reference>
<name>A0ABX7NRG7_9BACT</name>
<dbReference type="Pfam" id="PF13555">
    <property type="entry name" value="AAA_29"/>
    <property type="match status" value="1"/>
</dbReference>
<keyword evidence="3" id="KW-1185">Reference proteome</keyword>
<feature type="coiled-coil region" evidence="1">
    <location>
        <begin position="635"/>
        <end position="669"/>
    </location>
</feature>
<protein>
    <submittedName>
        <fullName evidence="2">ATP-dependent exonuclease SbcCD, C subunit-like protein</fullName>
    </submittedName>
</protein>
<gene>
    <name evidence="2" type="ORF">JY651_40825</name>
</gene>
<proteinExistence type="predicted"/>
<dbReference type="InterPro" id="IPR027417">
    <property type="entry name" value="P-loop_NTPase"/>
</dbReference>
<evidence type="ECO:0000313" key="3">
    <source>
        <dbReference type="Proteomes" id="UP000662747"/>
    </source>
</evidence>
<organism evidence="2 3">
    <name type="scientific">Pyxidicoccus parkwayensis</name>
    <dbReference type="NCBI Taxonomy" id="2813578"/>
    <lineage>
        <taxon>Bacteria</taxon>
        <taxon>Pseudomonadati</taxon>
        <taxon>Myxococcota</taxon>
        <taxon>Myxococcia</taxon>
        <taxon>Myxococcales</taxon>
        <taxon>Cystobacterineae</taxon>
        <taxon>Myxococcaceae</taxon>
        <taxon>Pyxidicoccus</taxon>
    </lineage>
</organism>
<dbReference type="Proteomes" id="UP000662747">
    <property type="component" value="Chromosome"/>
</dbReference>
<accession>A0ABX7NRG7</accession>
<dbReference type="EMBL" id="CP071090">
    <property type="protein sequence ID" value="QSQ21467.1"/>
    <property type="molecule type" value="Genomic_DNA"/>
</dbReference>
<feature type="coiled-coil region" evidence="1">
    <location>
        <begin position="704"/>
        <end position="766"/>
    </location>
</feature>